<gene>
    <name evidence="3" type="ORF">PanWU01x14_341210</name>
</gene>
<dbReference type="Proteomes" id="UP000237105">
    <property type="component" value="Unassembled WGS sequence"/>
</dbReference>
<sequence length="507" mass="54229">MRYILYCSGTPDSGSKSGATCLGGEIAELSGGAPRLKSRLSFPPPVPIKRRHEVGSFNEEEGRAEKRSRVAPSCDSDDDGATPILLRRRRSVHSSPPRGDAPPPAVADGTPGGVELSSVTTATASGACPTGGEGALTASEAELCSPGTGNAQREGPATEPELEALSLKNVELVTSRTFTQLAAIWSFYSSRIRDLFEELNSRSALAERSEAVLAELSSDLDLYWSLEEARVSSAVAHALSVERTRHEELAARLVEAEADKLAQSEAARLAQNELRVMEQELQSAGAEMGLAFVARDRAVDDAKEARKAEVKAKLEAHSLQRRLDWSNDINRYLFLDHKNLMGAHVEMSRKHSEDLASINTFLIDLSLVALKDRLVDVEKLKTRYQRQMDVLSVESYRSGWENREFEGHAELGDEISITYPVDVLKMLTAEKDGPSTSASGAKELIPIFGPPDRTSEAPGGQLGLGVSTGQGSGAVIISSDESDPGTPPSTGVGPSARTGRAPLAGGN</sequence>
<proteinExistence type="predicted"/>
<evidence type="ECO:0000313" key="4">
    <source>
        <dbReference type="Proteomes" id="UP000237105"/>
    </source>
</evidence>
<feature type="compositionally biased region" description="Gly residues" evidence="2">
    <location>
        <begin position="460"/>
        <end position="472"/>
    </location>
</feature>
<evidence type="ECO:0000256" key="2">
    <source>
        <dbReference type="SAM" id="MobiDB-lite"/>
    </source>
</evidence>
<name>A0A2P5AE67_PARAD</name>
<organism evidence="3 4">
    <name type="scientific">Parasponia andersonii</name>
    <name type="common">Sponia andersonii</name>
    <dbReference type="NCBI Taxonomy" id="3476"/>
    <lineage>
        <taxon>Eukaryota</taxon>
        <taxon>Viridiplantae</taxon>
        <taxon>Streptophyta</taxon>
        <taxon>Embryophyta</taxon>
        <taxon>Tracheophyta</taxon>
        <taxon>Spermatophyta</taxon>
        <taxon>Magnoliopsida</taxon>
        <taxon>eudicotyledons</taxon>
        <taxon>Gunneridae</taxon>
        <taxon>Pentapetalae</taxon>
        <taxon>rosids</taxon>
        <taxon>fabids</taxon>
        <taxon>Rosales</taxon>
        <taxon>Cannabaceae</taxon>
        <taxon>Parasponia</taxon>
    </lineage>
</organism>
<evidence type="ECO:0000256" key="1">
    <source>
        <dbReference type="SAM" id="Coils"/>
    </source>
</evidence>
<evidence type="ECO:0000313" key="3">
    <source>
        <dbReference type="EMBL" id="PON34822.1"/>
    </source>
</evidence>
<keyword evidence="1" id="KW-0175">Coiled coil</keyword>
<feature type="region of interest" description="Disordered" evidence="2">
    <location>
        <begin position="30"/>
        <end position="117"/>
    </location>
</feature>
<feature type="coiled-coil region" evidence="1">
    <location>
        <begin position="267"/>
        <end position="322"/>
    </location>
</feature>
<protein>
    <submittedName>
        <fullName evidence="3">Uncharacterized protein</fullName>
    </submittedName>
</protein>
<dbReference type="EMBL" id="JXTB01000641">
    <property type="protein sequence ID" value="PON34822.1"/>
    <property type="molecule type" value="Genomic_DNA"/>
</dbReference>
<reference evidence="4" key="1">
    <citation type="submission" date="2016-06" db="EMBL/GenBank/DDBJ databases">
        <title>Parallel loss of symbiosis genes in relatives of nitrogen-fixing non-legume Parasponia.</title>
        <authorList>
            <person name="Van Velzen R."/>
            <person name="Holmer R."/>
            <person name="Bu F."/>
            <person name="Rutten L."/>
            <person name="Van Zeijl A."/>
            <person name="Liu W."/>
            <person name="Santuari L."/>
            <person name="Cao Q."/>
            <person name="Sharma T."/>
            <person name="Shen D."/>
            <person name="Roswanjaya Y."/>
            <person name="Wardhani T."/>
            <person name="Kalhor M.S."/>
            <person name="Jansen J."/>
            <person name="Van den Hoogen J."/>
            <person name="Gungor B."/>
            <person name="Hartog M."/>
            <person name="Hontelez J."/>
            <person name="Verver J."/>
            <person name="Yang W.-C."/>
            <person name="Schijlen E."/>
            <person name="Repin R."/>
            <person name="Schilthuizen M."/>
            <person name="Schranz E."/>
            <person name="Heidstra R."/>
            <person name="Miyata K."/>
            <person name="Fedorova E."/>
            <person name="Kohlen W."/>
            <person name="Bisseling T."/>
            <person name="Smit S."/>
            <person name="Geurts R."/>
        </authorList>
    </citation>
    <scope>NUCLEOTIDE SEQUENCE [LARGE SCALE GENOMIC DNA]</scope>
    <source>
        <strain evidence="4">cv. WU1-14</strain>
    </source>
</reference>
<keyword evidence="4" id="KW-1185">Reference proteome</keyword>
<dbReference type="AlphaFoldDB" id="A0A2P5AE67"/>
<accession>A0A2P5AE67</accession>
<comment type="caution">
    <text evidence="3">The sequence shown here is derived from an EMBL/GenBank/DDBJ whole genome shotgun (WGS) entry which is preliminary data.</text>
</comment>
<feature type="region of interest" description="Disordered" evidence="2">
    <location>
        <begin position="432"/>
        <end position="507"/>
    </location>
</feature>